<comment type="caution">
    <text evidence="2">The sequence shown here is derived from an EMBL/GenBank/DDBJ whole genome shotgun (WGS) entry which is preliminary data.</text>
</comment>
<gene>
    <name evidence="2" type="ORF">CDAR_386961</name>
</gene>
<dbReference type="Proteomes" id="UP001054837">
    <property type="component" value="Unassembled WGS sequence"/>
</dbReference>
<organism evidence="2 3">
    <name type="scientific">Caerostris darwini</name>
    <dbReference type="NCBI Taxonomy" id="1538125"/>
    <lineage>
        <taxon>Eukaryota</taxon>
        <taxon>Metazoa</taxon>
        <taxon>Ecdysozoa</taxon>
        <taxon>Arthropoda</taxon>
        <taxon>Chelicerata</taxon>
        <taxon>Arachnida</taxon>
        <taxon>Araneae</taxon>
        <taxon>Araneomorphae</taxon>
        <taxon>Entelegynae</taxon>
        <taxon>Araneoidea</taxon>
        <taxon>Araneidae</taxon>
        <taxon>Caerostris</taxon>
    </lineage>
</organism>
<reference evidence="2 3" key="1">
    <citation type="submission" date="2021-06" db="EMBL/GenBank/DDBJ databases">
        <title>Caerostris darwini draft genome.</title>
        <authorList>
            <person name="Kono N."/>
            <person name="Arakawa K."/>
        </authorList>
    </citation>
    <scope>NUCLEOTIDE SEQUENCE [LARGE SCALE GENOMIC DNA]</scope>
</reference>
<evidence type="ECO:0000313" key="2">
    <source>
        <dbReference type="EMBL" id="GIY83551.1"/>
    </source>
</evidence>
<proteinExistence type="predicted"/>
<name>A0AAV4WNM9_9ARAC</name>
<evidence type="ECO:0000313" key="3">
    <source>
        <dbReference type="Proteomes" id="UP001054837"/>
    </source>
</evidence>
<protein>
    <submittedName>
        <fullName evidence="2">Uncharacterized protein</fullName>
    </submittedName>
</protein>
<dbReference type="EMBL" id="BPLQ01014832">
    <property type="protein sequence ID" value="GIY83551.1"/>
    <property type="molecule type" value="Genomic_DNA"/>
</dbReference>
<evidence type="ECO:0000256" key="1">
    <source>
        <dbReference type="SAM" id="MobiDB-lite"/>
    </source>
</evidence>
<sequence>MKSKYWSFPPVDVPQFPPQVIIRRFTISRYESTSDFIYPKEMSGERRRRKKGSPHKPQDKVSDAEQVNLCLHPLLGGSDFVGIIPAGIRGSGAGAISLTLVA</sequence>
<feature type="region of interest" description="Disordered" evidence="1">
    <location>
        <begin position="38"/>
        <end position="64"/>
    </location>
</feature>
<accession>A0AAV4WNM9</accession>
<keyword evidence="3" id="KW-1185">Reference proteome</keyword>
<dbReference type="AlphaFoldDB" id="A0AAV4WNM9"/>